<evidence type="ECO:0000256" key="6">
    <source>
        <dbReference type="SAM" id="MobiDB-lite"/>
    </source>
</evidence>
<evidence type="ECO:0000313" key="7">
    <source>
        <dbReference type="EMBL" id="TWT92751.1"/>
    </source>
</evidence>
<accession>A0A5C6A0D7</accession>
<dbReference type="NCBIfam" id="TIGR01031">
    <property type="entry name" value="rpmF_bact"/>
    <property type="match status" value="1"/>
</dbReference>
<dbReference type="PANTHER" id="PTHR35534:SF1">
    <property type="entry name" value="LARGE RIBOSOMAL SUBUNIT PROTEIN BL32"/>
    <property type="match status" value="1"/>
</dbReference>
<protein>
    <recommendedName>
        <fullName evidence="4 5">Large ribosomal subunit protein bL32</fullName>
    </recommendedName>
</protein>
<dbReference type="GO" id="GO:0006412">
    <property type="term" value="P:translation"/>
    <property type="evidence" value="ECO:0007669"/>
    <property type="project" value="UniProtKB-UniRule"/>
</dbReference>
<sequence>MAVPKRKHSNSRSGKRRSHHKVKRRQVGYCPQCNTATPTHTICPKCGYYQGRTVVESTEE</sequence>
<dbReference type="Pfam" id="PF01783">
    <property type="entry name" value="Ribosomal_L32p"/>
    <property type="match status" value="1"/>
</dbReference>
<gene>
    <name evidence="5 7" type="primary">rpmF</name>
    <name evidence="7" type="ORF">Pla52n_61160</name>
</gene>
<keyword evidence="2 5" id="KW-0689">Ribosomal protein</keyword>
<reference evidence="7 8" key="1">
    <citation type="submission" date="2019-02" db="EMBL/GenBank/DDBJ databases">
        <title>Deep-cultivation of Planctomycetes and their phenomic and genomic characterization uncovers novel biology.</title>
        <authorList>
            <person name="Wiegand S."/>
            <person name="Jogler M."/>
            <person name="Boedeker C."/>
            <person name="Pinto D."/>
            <person name="Vollmers J."/>
            <person name="Rivas-Marin E."/>
            <person name="Kohn T."/>
            <person name="Peeters S.H."/>
            <person name="Heuer A."/>
            <person name="Rast P."/>
            <person name="Oberbeckmann S."/>
            <person name="Bunk B."/>
            <person name="Jeske O."/>
            <person name="Meyerdierks A."/>
            <person name="Storesund J.E."/>
            <person name="Kallscheuer N."/>
            <person name="Luecker S."/>
            <person name="Lage O.M."/>
            <person name="Pohl T."/>
            <person name="Merkel B.J."/>
            <person name="Hornburger P."/>
            <person name="Mueller R.-W."/>
            <person name="Bruemmer F."/>
            <person name="Labrenz M."/>
            <person name="Spormann A.M."/>
            <person name="Op Den Camp H."/>
            <person name="Overmann J."/>
            <person name="Amann R."/>
            <person name="Jetten M.S.M."/>
            <person name="Mascher T."/>
            <person name="Medema M.H."/>
            <person name="Devos D.P."/>
            <person name="Kaster A.-K."/>
            <person name="Ovreas L."/>
            <person name="Rohde M."/>
            <person name="Galperin M.Y."/>
            <person name="Jogler C."/>
        </authorList>
    </citation>
    <scope>NUCLEOTIDE SEQUENCE [LARGE SCALE GENOMIC DNA]</scope>
    <source>
        <strain evidence="7 8">Pla52n</strain>
    </source>
</reference>
<dbReference type="Proteomes" id="UP000320176">
    <property type="component" value="Unassembled WGS sequence"/>
</dbReference>
<dbReference type="InterPro" id="IPR002677">
    <property type="entry name" value="Ribosomal_bL32"/>
</dbReference>
<comment type="caution">
    <text evidence="7">The sequence shown here is derived from an EMBL/GenBank/DDBJ whole genome shotgun (WGS) entry which is preliminary data.</text>
</comment>
<evidence type="ECO:0000256" key="1">
    <source>
        <dbReference type="ARBA" id="ARBA00008560"/>
    </source>
</evidence>
<feature type="region of interest" description="Disordered" evidence="6">
    <location>
        <begin position="1"/>
        <end position="25"/>
    </location>
</feature>
<dbReference type="OrthoDB" id="9812874at2"/>
<dbReference type="RefSeq" id="WP_146523049.1">
    <property type="nucleotide sequence ID" value="NZ_CP151726.1"/>
</dbReference>
<dbReference type="SUPFAM" id="SSF57829">
    <property type="entry name" value="Zn-binding ribosomal proteins"/>
    <property type="match status" value="1"/>
</dbReference>
<dbReference type="InterPro" id="IPR044957">
    <property type="entry name" value="Ribosomal_bL32_bact"/>
</dbReference>
<proteinExistence type="inferred from homology"/>
<evidence type="ECO:0000256" key="5">
    <source>
        <dbReference type="HAMAP-Rule" id="MF_00340"/>
    </source>
</evidence>
<dbReference type="HAMAP" id="MF_00340">
    <property type="entry name" value="Ribosomal_bL32"/>
    <property type="match status" value="1"/>
</dbReference>
<dbReference type="AlphaFoldDB" id="A0A5C6A0D7"/>
<evidence type="ECO:0000256" key="3">
    <source>
        <dbReference type="ARBA" id="ARBA00023274"/>
    </source>
</evidence>
<keyword evidence="3 5" id="KW-0687">Ribonucleoprotein</keyword>
<dbReference type="GO" id="GO:0015934">
    <property type="term" value="C:large ribosomal subunit"/>
    <property type="evidence" value="ECO:0007669"/>
    <property type="project" value="InterPro"/>
</dbReference>
<dbReference type="PANTHER" id="PTHR35534">
    <property type="entry name" value="50S RIBOSOMAL PROTEIN L32"/>
    <property type="match status" value="1"/>
</dbReference>
<keyword evidence="8" id="KW-1185">Reference proteome</keyword>
<evidence type="ECO:0000313" key="8">
    <source>
        <dbReference type="Proteomes" id="UP000320176"/>
    </source>
</evidence>
<name>A0A5C6A0D7_9BACT</name>
<evidence type="ECO:0000256" key="2">
    <source>
        <dbReference type="ARBA" id="ARBA00022980"/>
    </source>
</evidence>
<organism evidence="7 8">
    <name type="scientific">Stieleria varia</name>
    <dbReference type="NCBI Taxonomy" id="2528005"/>
    <lineage>
        <taxon>Bacteria</taxon>
        <taxon>Pseudomonadati</taxon>
        <taxon>Planctomycetota</taxon>
        <taxon>Planctomycetia</taxon>
        <taxon>Pirellulales</taxon>
        <taxon>Pirellulaceae</taxon>
        <taxon>Stieleria</taxon>
    </lineage>
</organism>
<evidence type="ECO:0000256" key="4">
    <source>
        <dbReference type="ARBA" id="ARBA00035178"/>
    </source>
</evidence>
<dbReference type="GO" id="GO:0003735">
    <property type="term" value="F:structural constituent of ribosome"/>
    <property type="evidence" value="ECO:0007669"/>
    <property type="project" value="InterPro"/>
</dbReference>
<comment type="similarity">
    <text evidence="1 5">Belongs to the bacterial ribosomal protein bL32 family.</text>
</comment>
<dbReference type="EMBL" id="SJPN01000010">
    <property type="protein sequence ID" value="TWT92751.1"/>
    <property type="molecule type" value="Genomic_DNA"/>
</dbReference>
<dbReference type="InterPro" id="IPR011332">
    <property type="entry name" value="Ribosomal_zn-bd"/>
</dbReference>